<dbReference type="PROSITE" id="PS51257">
    <property type="entry name" value="PROKAR_LIPOPROTEIN"/>
    <property type="match status" value="1"/>
</dbReference>
<organism evidence="1 2">
    <name type="scientific">Pseudomonas mandelii PD30</name>
    <dbReference type="NCBI Taxonomy" id="1419583"/>
    <lineage>
        <taxon>Bacteria</taxon>
        <taxon>Pseudomonadati</taxon>
        <taxon>Pseudomonadota</taxon>
        <taxon>Gammaproteobacteria</taxon>
        <taxon>Pseudomonadales</taxon>
        <taxon>Pseudomonadaceae</taxon>
        <taxon>Pseudomonas</taxon>
    </lineage>
</organism>
<dbReference type="EMBL" id="AZQQ01000096">
    <property type="protein sequence ID" value="KDD66700.1"/>
    <property type="molecule type" value="Genomic_DNA"/>
</dbReference>
<dbReference type="RefSeq" id="WP_033060116.1">
    <property type="nucleotide sequence ID" value="NZ_AZQQ01000096.1"/>
</dbReference>
<gene>
    <name evidence="1" type="ORF">V466_22935</name>
</gene>
<accession>A0A059KXZ8</accession>
<comment type="caution">
    <text evidence="1">The sequence shown here is derived from an EMBL/GenBank/DDBJ whole genome shotgun (WGS) entry which is preliminary data.</text>
</comment>
<proteinExistence type="predicted"/>
<evidence type="ECO:0000313" key="1">
    <source>
        <dbReference type="EMBL" id="KDD66700.1"/>
    </source>
</evidence>
<sequence>MKRFVMLIAISLLTTACQSTNDNGVTRLDNCVCYKSAEGQQVQASQMAWKDPDTLQKQFSHCICRALIDLKKVDDPSKYFVPGTEIRTELK</sequence>
<evidence type="ECO:0008006" key="3">
    <source>
        <dbReference type="Google" id="ProtNLM"/>
    </source>
</evidence>
<dbReference type="AlphaFoldDB" id="A0A059KXZ8"/>
<dbReference type="Proteomes" id="UP000026739">
    <property type="component" value="Unassembled WGS sequence"/>
</dbReference>
<reference evidence="1 2" key="1">
    <citation type="submission" date="2013-12" db="EMBL/GenBank/DDBJ databases">
        <authorList>
            <person name="Formusa P.A."/>
            <person name="Habash M."/>
            <person name="Lee H."/>
            <person name="Trevors J.T."/>
        </authorList>
    </citation>
    <scope>NUCLEOTIDE SEQUENCE [LARGE SCALE GENOMIC DNA]</scope>
    <source>
        <strain evidence="1 2">PD30</strain>
    </source>
</reference>
<evidence type="ECO:0000313" key="2">
    <source>
        <dbReference type="Proteomes" id="UP000026739"/>
    </source>
</evidence>
<protein>
    <recommendedName>
        <fullName evidence="3">Lipoprotein</fullName>
    </recommendedName>
</protein>
<name>A0A059KXZ8_9PSED</name>